<evidence type="ECO:0000313" key="5">
    <source>
        <dbReference type="EMBL" id="KAJ3257114.1"/>
    </source>
</evidence>
<dbReference type="GO" id="GO:0016020">
    <property type="term" value="C:membrane"/>
    <property type="evidence" value="ECO:0007669"/>
    <property type="project" value="TreeGrafter"/>
</dbReference>
<evidence type="ECO:0000256" key="3">
    <source>
        <dbReference type="ARBA" id="ARBA00023002"/>
    </source>
</evidence>
<name>A0AAD5Y5J9_9FUNG</name>
<dbReference type="GO" id="GO:0016491">
    <property type="term" value="F:oxidoreductase activity"/>
    <property type="evidence" value="ECO:0007669"/>
    <property type="project" value="UniProtKB-KW"/>
</dbReference>
<comment type="caution">
    <text evidence="5">The sequence shown here is derived from an EMBL/GenBank/DDBJ whole genome shotgun (WGS) entry which is preliminary data.</text>
</comment>
<dbReference type="Gene3D" id="3.40.50.720">
    <property type="entry name" value="NAD(P)-binding Rossmann-like Domain"/>
    <property type="match status" value="1"/>
</dbReference>
<evidence type="ECO:0000256" key="1">
    <source>
        <dbReference type="ARBA" id="ARBA00006484"/>
    </source>
</evidence>
<dbReference type="PRINTS" id="PR00081">
    <property type="entry name" value="GDHRDH"/>
</dbReference>
<proteinExistence type="inferred from homology"/>
<dbReference type="PANTHER" id="PTHR44196">
    <property type="entry name" value="DEHYDROGENASE/REDUCTASE SDR FAMILY MEMBER 7B"/>
    <property type="match status" value="1"/>
</dbReference>
<protein>
    <recommendedName>
        <fullName evidence="7">Short-chain dehydrogenase</fullName>
    </recommendedName>
</protein>
<evidence type="ECO:0000313" key="6">
    <source>
        <dbReference type="Proteomes" id="UP001210925"/>
    </source>
</evidence>
<evidence type="ECO:0000256" key="2">
    <source>
        <dbReference type="ARBA" id="ARBA00022857"/>
    </source>
</evidence>
<comment type="function">
    <text evidence="4">Putative oxidoreductase.</text>
</comment>
<sequence length="255" mass="28375">MVSSNGIKDWSGNTILITGGGSGIGLAFAKRMLNDGNRVILVGRRKQLLEHVKCENKGFEIIVGDVATEESRIQLAKTVIELYPDVNIIINNAGIQREIKMEKESQSPWKTTQSEVDINLCGPIHLSMLFMDHLMKKPNAAIGFVTSGLAFVPHVKFPIYAATKSALHSYCWSLREQLKPFNIKVLEIVPPAIHTDLNPELAKIGMDLQVFCDSVYERLKNGEQEVGYGFSQNGIDSFKQSYLGPFQSLNKNVHD</sequence>
<dbReference type="PANTHER" id="PTHR44196:SF1">
    <property type="entry name" value="DEHYDROGENASE_REDUCTASE SDR FAMILY MEMBER 7B"/>
    <property type="match status" value="1"/>
</dbReference>
<dbReference type="SUPFAM" id="SSF51735">
    <property type="entry name" value="NAD(P)-binding Rossmann-fold domains"/>
    <property type="match status" value="1"/>
</dbReference>
<reference evidence="5" key="1">
    <citation type="submission" date="2020-05" db="EMBL/GenBank/DDBJ databases">
        <title>Phylogenomic resolution of chytrid fungi.</title>
        <authorList>
            <person name="Stajich J.E."/>
            <person name="Amses K."/>
            <person name="Simmons R."/>
            <person name="Seto K."/>
            <person name="Myers J."/>
            <person name="Bonds A."/>
            <person name="Quandt C.A."/>
            <person name="Barry K."/>
            <person name="Liu P."/>
            <person name="Grigoriev I."/>
            <person name="Longcore J.E."/>
            <person name="James T.Y."/>
        </authorList>
    </citation>
    <scope>NUCLEOTIDE SEQUENCE</scope>
    <source>
        <strain evidence="5">PLAUS21</strain>
    </source>
</reference>
<dbReference type="InterPro" id="IPR002347">
    <property type="entry name" value="SDR_fam"/>
</dbReference>
<accession>A0AAD5Y5J9</accession>
<organism evidence="5 6">
    <name type="scientific">Boothiomyces macroporosus</name>
    <dbReference type="NCBI Taxonomy" id="261099"/>
    <lineage>
        <taxon>Eukaryota</taxon>
        <taxon>Fungi</taxon>
        <taxon>Fungi incertae sedis</taxon>
        <taxon>Chytridiomycota</taxon>
        <taxon>Chytridiomycota incertae sedis</taxon>
        <taxon>Chytridiomycetes</taxon>
        <taxon>Rhizophydiales</taxon>
        <taxon>Terramycetaceae</taxon>
        <taxon>Boothiomyces</taxon>
    </lineage>
</organism>
<dbReference type="InterPro" id="IPR036291">
    <property type="entry name" value="NAD(P)-bd_dom_sf"/>
</dbReference>
<dbReference type="Proteomes" id="UP001210925">
    <property type="component" value="Unassembled WGS sequence"/>
</dbReference>
<dbReference type="Pfam" id="PF00106">
    <property type="entry name" value="adh_short"/>
    <property type="match status" value="1"/>
</dbReference>
<keyword evidence="6" id="KW-1185">Reference proteome</keyword>
<keyword evidence="3" id="KW-0560">Oxidoreductase</keyword>
<dbReference type="AlphaFoldDB" id="A0AAD5Y5J9"/>
<keyword evidence="2" id="KW-0521">NADP</keyword>
<dbReference type="PROSITE" id="PS00061">
    <property type="entry name" value="ADH_SHORT"/>
    <property type="match status" value="1"/>
</dbReference>
<gene>
    <name evidence="5" type="ORF">HK103_004942</name>
</gene>
<dbReference type="EMBL" id="JADGKB010000042">
    <property type="protein sequence ID" value="KAJ3257114.1"/>
    <property type="molecule type" value="Genomic_DNA"/>
</dbReference>
<dbReference type="InterPro" id="IPR020904">
    <property type="entry name" value="Sc_DH/Rdtase_CS"/>
</dbReference>
<comment type="similarity">
    <text evidence="1">Belongs to the short-chain dehydrogenases/reductases (SDR) family.</text>
</comment>
<evidence type="ECO:0008006" key="7">
    <source>
        <dbReference type="Google" id="ProtNLM"/>
    </source>
</evidence>
<evidence type="ECO:0000256" key="4">
    <source>
        <dbReference type="ARBA" id="ARBA00037096"/>
    </source>
</evidence>